<dbReference type="PANTHER" id="PTHR34814:SF1">
    <property type="entry name" value="NITROSOGUANIDINE RESISTANCE PROTEIN SNG1"/>
    <property type="match status" value="1"/>
</dbReference>
<keyword evidence="5" id="KW-1185">Reference proteome</keyword>
<accession>A0A1G4J074</accession>
<feature type="domain" description="DUF3533" evidence="3">
    <location>
        <begin position="110"/>
        <end position="485"/>
    </location>
</feature>
<dbReference type="EMBL" id="LT598466">
    <property type="protein sequence ID" value="SCU82733.1"/>
    <property type="molecule type" value="Genomic_DNA"/>
</dbReference>
<feature type="compositionally biased region" description="Basic and acidic residues" evidence="1">
    <location>
        <begin position="1"/>
        <end position="14"/>
    </location>
</feature>
<evidence type="ECO:0000256" key="1">
    <source>
        <dbReference type="SAM" id="MobiDB-lite"/>
    </source>
</evidence>
<evidence type="ECO:0000313" key="4">
    <source>
        <dbReference type="EMBL" id="SCU82733.1"/>
    </source>
</evidence>
<feature type="transmembrane region" description="Helical" evidence="2">
    <location>
        <begin position="405"/>
        <end position="427"/>
    </location>
</feature>
<feature type="compositionally biased region" description="Basic and acidic residues" evidence="1">
    <location>
        <begin position="43"/>
        <end position="56"/>
    </location>
</feature>
<feature type="transmembrane region" description="Helical" evidence="2">
    <location>
        <begin position="379"/>
        <end position="398"/>
    </location>
</feature>
<proteinExistence type="predicted"/>
<dbReference type="InterPro" id="IPR022703">
    <property type="entry name" value="DUF3533"/>
</dbReference>
<sequence length="514" mass="58078">MESSEKSFRPRLAEDTSTSDISAAIEETTEAFQRAATGGSEMTDERLQQSDEEKDAEVRDLNSVLPNMQQESGAAPISKQQSRLSRVATGFFSSRLQEDRKVLVFKFFFNHFLLWSLIIAVFSLYWGATYKRTSYYYKVNILAVIQDEGSLVQELPSLISKSPGTWHIYNSSSFQAKYDISPVQVDSKITELVHHQKFWMSLNVRPNATSALIDSLNTTEALPFNSSRYFETVYESGRDPTNMKSSILPLMLGLEAMFQQYYTTSYLPSLLGNYSSRLSQVSSANLASAGVMQFNQVDYRPFTNYVLLGPLQVGLIYCILLTFFQLSVFASIHARLAPKLKPVHMILYRFVIGWVNYFFLSLFFCVVSSIFHVDYNVTYGRAGFVVAWMSSWLLMIAVGGANENMLTILMAFGPQYLGFWMVFWVVFNISPSFYPMALTNNFYRYGYMAPIHNGVDIFRVIFLGLYPGHLGRNYGILCAWIGVNSLLFPLCLKVFAAKKKKDAAKAAAAAANHA</sequence>
<protein>
    <submittedName>
        <fullName evidence="4">LAMI_0C00672g1_1</fullName>
    </submittedName>
</protein>
<keyword evidence="2" id="KW-1133">Transmembrane helix</keyword>
<keyword evidence="2" id="KW-0472">Membrane</keyword>
<dbReference type="InterPro" id="IPR053001">
    <property type="entry name" value="MNNG_permease-like"/>
</dbReference>
<name>A0A1G4J074_9SACH</name>
<feature type="transmembrane region" description="Helical" evidence="2">
    <location>
        <begin position="103"/>
        <end position="126"/>
    </location>
</feature>
<evidence type="ECO:0000256" key="2">
    <source>
        <dbReference type="SAM" id="Phobius"/>
    </source>
</evidence>
<reference evidence="5" key="1">
    <citation type="submission" date="2016-03" db="EMBL/GenBank/DDBJ databases">
        <authorList>
            <person name="Devillers H."/>
        </authorList>
    </citation>
    <scope>NUCLEOTIDE SEQUENCE [LARGE SCALE GENOMIC DNA]</scope>
</reference>
<feature type="transmembrane region" description="Helical" evidence="2">
    <location>
        <begin position="346"/>
        <end position="373"/>
    </location>
</feature>
<dbReference type="AlphaFoldDB" id="A0A1G4J074"/>
<dbReference type="GO" id="GO:0016020">
    <property type="term" value="C:membrane"/>
    <property type="evidence" value="ECO:0007669"/>
    <property type="project" value="TreeGrafter"/>
</dbReference>
<keyword evidence="2" id="KW-0812">Transmembrane</keyword>
<dbReference type="Pfam" id="PF12051">
    <property type="entry name" value="DUF3533"/>
    <property type="match status" value="1"/>
</dbReference>
<evidence type="ECO:0000313" key="5">
    <source>
        <dbReference type="Proteomes" id="UP000191024"/>
    </source>
</evidence>
<feature type="transmembrane region" description="Helical" evidence="2">
    <location>
        <begin position="474"/>
        <end position="495"/>
    </location>
</feature>
<dbReference type="OrthoDB" id="2140105at2759"/>
<gene>
    <name evidence="4" type="ORF">LAMI_0C00672G</name>
</gene>
<evidence type="ECO:0000259" key="3">
    <source>
        <dbReference type="Pfam" id="PF12051"/>
    </source>
</evidence>
<dbReference type="Proteomes" id="UP000191024">
    <property type="component" value="Chromosome C"/>
</dbReference>
<dbReference type="PANTHER" id="PTHR34814">
    <property type="entry name" value="NITROSOGUANIDINE RESISTANCE PROTEIN SNG1"/>
    <property type="match status" value="1"/>
</dbReference>
<organism evidence="4 5">
    <name type="scientific">Lachancea mirantina</name>
    <dbReference type="NCBI Taxonomy" id="1230905"/>
    <lineage>
        <taxon>Eukaryota</taxon>
        <taxon>Fungi</taxon>
        <taxon>Dikarya</taxon>
        <taxon>Ascomycota</taxon>
        <taxon>Saccharomycotina</taxon>
        <taxon>Saccharomycetes</taxon>
        <taxon>Saccharomycetales</taxon>
        <taxon>Saccharomycetaceae</taxon>
        <taxon>Lachancea</taxon>
    </lineage>
</organism>
<dbReference type="STRING" id="1230905.A0A1G4J074"/>
<feature type="region of interest" description="Disordered" evidence="1">
    <location>
        <begin position="1"/>
        <end position="56"/>
    </location>
</feature>